<keyword evidence="5" id="KW-0482">Metalloprotease</keyword>
<evidence type="ECO:0000256" key="2">
    <source>
        <dbReference type="ARBA" id="ARBA00022723"/>
    </source>
</evidence>
<dbReference type="Proteomes" id="UP000663836">
    <property type="component" value="Unassembled WGS sequence"/>
</dbReference>
<keyword evidence="4" id="KW-0862">Zinc</keyword>
<dbReference type="AlphaFoldDB" id="A0A819D0D0"/>
<comment type="caution">
    <text evidence="6">Lacks conserved residue(s) required for the propagation of feature annotation.</text>
</comment>
<accession>A0A819D0D0</accession>
<dbReference type="EMBL" id="CAJOBD010001701">
    <property type="protein sequence ID" value="CAF3825160.1"/>
    <property type="molecule type" value="Genomic_DNA"/>
</dbReference>
<name>A0A819D0D0_9BILA</name>
<dbReference type="PROSITE" id="PS51864">
    <property type="entry name" value="ASTACIN"/>
    <property type="match status" value="1"/>
</dbReference>
<dbReference type="Pfam" id="PF01400">
    <property type="entry name" value="Astacin"/>
    <property type="match status" value="1"/>
</dbReference>
<evidence type="ECO:0000256" key="5">
    <source>
        <dbReference type="ARBA" id="ARBA00023049"/>
    </source>
</evidence>
<evidence type="ECO:0000313" key="10">
    <source>
        <dbReference type="Proteomes" id="UP000663836"/>
    </source>
</evidence>
<dbReference type="SUPFAM" id="SSF55486">
    <property type="entry name" value="Metalloproteases ('zincins'), catalytic domain"/>
    <property type="match status" value="1"/>
</dbReference>
<evidence type="ECO:0000313" key="9">
    <source>
        <dbReference type="EMBL" id="CAF3825160.1"/>
    </source>
</evidence>
<dbReference type="GO" id="GO:0006508">
    <property type="term" value="P:proteolysis"/>
    <property type="evidence" value="ECO:0007669"/>
    <property type="project" value="UniProtKB-KW"/>
</dbReference>
<evidence type="ECO:0000259" key="8">
    <source>
        <dbReference type="PROSITE" id="PS51864"/>
    </source>
</evidence>
<dbReference type="GO" id="GO:0046872">
    <property type="term" value="F:metal ion binding"/>
    <property type="evidence" value="ECO:0007669"/>
    <property type="project" value="UniProtKB-KW"/>
</dbReference>
<feature type="active site" evidence="6">
    <location>
        <position position="337"/>
    </location>
</feature>
<feature type="domain" description="F-box" evidence="7">
    <location>
        <begin position="5"/>
        <end position="38"/>
    </location>
</feature>
<feature type="domain" description="Peptidase M12A" evidence="8">
    <location>
        <begin position="235"/>
        <end position="342"/>
    </location>
</feature>
<evidence type="ECO:0008006" key="11">
    <source>
        <dbReference type="Google" id="ProtNLM"/>
    </source>
</evidence>
<organism evidence="9 10">
    <name type="scientific">Rotaria sordida</name>
    <dbReference type="NCBI Taxonomy" id="392033"/>
    <lineage>
        <taxon>Eukaryota</taxon>
        <taxon>Metazoa</taxon>
        <taxon>Spiralia</taxon>
        <taxon>Gnathifera</taxon>
        <taxon>Rotifera</taxon>
        <taxon>Eurotatoria</taxon>
        <taxon>Bdelloidea</taxon>
        <taxon>Philodinida</taxon>
        <taxon>Philodinidae</taxon>
        <taxon>Rotaria</taxon>
    </lineage>
</organism>
<reference evidence="9" key="1">
    <citation type="submission" date="2021-02" db="EMBL/GenBank/DDBJ databases">
        <authorList>
            <person name="Nowell W R."/>
        </authorList>
    </citation>
    <scope>NUCLEOTIDE SEQUENCE</scope>
</reference>
<evidence type="ECO:0000259" key="7">
    <source>
        <dbReference type="PROSITE" id="PS50181"/>
    </source>
</evidence>
<evidence type="ECO:0000256" key="1">
    <source>
        <dbReference type="ARBA" id="ARBA00022670"/>
    </source>
</evidence>
<dbReference type="InterPro" id="IPR001810">
    <property type="entry name" value="F-box_dom"/>
</dbReference>
<dbReference type="InterPro" id="IPR024079">
    <property type="entry name" value="MetalloPept_cat_dom_sf"/>
</dbReference>
<evidence type="ECO:0000256" key="6">
    <source>
        <dbReference type="PROSITE-ProRule" id="PRU01211"/>
    </source>
</evidence>
<dbReference type="PROSITE" id="PS50181">
    <property type="entry name" value="FBOX"/>
    <property type="match status" value="1"/>
</dbReference>
<feature type="non-terminal residue" evidence="9">
    <location>
        <position position="342"/>
    </location>
</feature>
<keyword evidence="2" id="KW-0479">Metal-binding</keyword>
<dbReference type="InterPro" id="IPR001506">
    <property type="entry name" value="Peptidase_M12A"/>
</dbReference>
<dbReference type="Gene3D" id="3.40.390.10">
    <property type="entry name" value="Collagenase (Catalytic Domain)"/>
    <property type="match status" value="1"/>
</dbReference>
<keyword evidence="3" id="KW-0378">Hydrolase</keyword>
<evidence type="ECO:0000256" key="4">
    <source>
        <dbReference type="ARBA" id="ARBA00022833"/>
    </source>
</evidence>
<dbReference type="PANTHER" id="PTHR10127:SF780">
    <property type="entry name" value="METALLOENDOPEPTIDASE"/>
    <property type="match status" value="1"/>
</dbReference>
<comment type="caution">
    <text evidence="9">The sequence shown here is derived from an EMBL/GenBank/DDBJ whole genome shotgun (WGS) entry which is preliminary data.</text>
</comment>
<dbReference type="GO" id="GO:0004222">
    <property type="term" value="F:metalloendopeptidase activity"/>
    <property type="evidence" value="ECO:0007669"/>
    <property type="project" value="InterPro"/>
</dbReference>
<keyword evidence="1" id="KW-0645">Protease</keyword>
<dbReference type="PANTHER" id="PTHR10127">
    <property type="entry name" value="DISCOIDIN, CUB, EGF, LAMININ , AND ZINC METALLOPROTEASE DOMAIN CONTAINING"/>
    <property type="match status" value="1"/>
</dbReference>
<feature type="non-terminal residue" evidence="9">
    <location>
        <position position="1"/>
    </location>
</feature>
<proteinExistence type="predicted"/>
<evidence type="ECO:0000256" key="3">
    <source>
        <dbReference type="ARBA" id="ARBA00022801"/>
    </source>
</evidence>
<gene>
    <name evidence="9" type="ORF">JBS370_LOCUS16707</name>
</gene>
<protein>
    <recommendedName>
        <fullName evidence="11">F-box domain-containing protein</fullName>
    </recommendedName>
</protein>
<sequence>MNKSHVNLLDLPNELLFIILNKLDNIDVLYSLFSINNKRLDKCILLVTSYPNLTELKIFYCQRDNSLDYFTDESTLRHIFKQEIKKLYLINKDHERTVESLKVYIETVYEYILTYFEKLEYLNIIETSICAYPGLSIRYLSSNIFSSSILTYLSINVGTLTDCIYLLDGRLKQLNTFIIRIYQMDLDSSIVHNLITSLYALLTTTIPSTAETKWEENPGTIEGDIRLHQKPTRGVATRDRGARWTNGIVPYQFLPGYTTEQQAKIISAMRRLESTTATNNFRCIQFRPKEPSDQYYITIINGLGCWSYIGRPYIPYYNHTVILNSSGCLDDGRIMHEFMHTL</sequence>